<organism evidence="4">
    <name type="scientific">marine metagenome</name>
    <dbReference type="NCBI Taxonomy" id="408172"/>
    <lineage>
        <taxon>unclassified sequences</taxon>
        <taxon>metagenomes</taxon>
        <taxon>ecological metagenomes</taxon>
    </lineage>
</organism>
<keyword evidence="2" id="KW-0378">Hydrolase</keyword>
<protein>
    <recommendedName>
        <fullName evidence="3">Carboxylesterase type B domain-containing protein</fullName>
    </recommendedName>
</protein>
<name>A0A381YBL2_9ZZZZ</name>
<reference evidence="4" key="1">
    <citation type="submission" date="2018-05" db="EMBL/GenBank/DDBJ databases">
        <authorList>
            <person name="Lanie J.A."/>
            <person name="Ng W.-L."/>
            <person name="Kazmierczak K.M."/>
            <person name="Andrzejewski T.M."/>
            <person name="Davidsen T.M."/>
            <person name="Wayne K.J."/>
            <person name="Tettelin H."/>
            <person name="Glass J.I."/>
            <person name="Rusch D."/>
            <person name="Podicherti R."/>
            <person name="Tsui H.-C.T."/>
            <person name="Winkler M.E."/>
        </authorList>
    </citation>
    <scope>NUCLEOTIDE SEQUENCE</scope>
</reference>
<dbReference type="Pfam" id="PF00135">
    <property type="entry name" value="COesterase"/>
    <property type="match status" value="2"/>
</dbReference>
<dbReference type="EMBL" id="UINC01017852">
    <property type="protein sequence ID" value="SVA74466.1"/>
    <property type="molecule type" value="Genomic_DNA"/>
</dbReference>
<dbReference type="InterPro" id="IPR029058">
    <property type="entry name" value="AB_hydrolase_fold"/>
</dbReference>
<dbReference type="SUPFAM" id="SSF53474">
    <property type="entry name" value="alpha/beta-Hydrolases"/>
    <property type="match status" value="1"/>
</dbReference>
<evidence type="ECO:0000259" key="3">
    <source>
        <dbReference type="Pfam" id="PF00135"/>
    </source>
</evidence>
<evidence type="ECO:0000256" key="1">
    <source>
        <dbReference type="ARBA" id="ARBA00005964"/>
    </source>
</evidence>
<sequence length="559" mass="63214">MPPIGELRWKAPRKIINSDQEILPQSENGCLQEASIYAGLQGEGIVGQEDCLYLDIQAPKNAIETKLPVMFWIHGGGNTSGTKDYYDFSELVHRHQVLVVKINYRLGPMGWFTHPAIQDFQKGLDKTSNFGTLDIIQALKWVQNNISEFGGDQKNVTIFGESAGGHNVLSLLSSPLSDGLFHKAISQSGYTTTYTTDQAIGINASGEIENALGSDQVLVQHDSSGYGSIKKLFEENPIKYAVEYQRYLRSIDGKKLLETYKYIADESFDRLPLTTRDGLLINFDGMSAGLRASKNKNSIPVIAGSNKDELSLWLSANRYFVKSSFPLSKLIPIPKVEFRKKDLYKLWVKIRSQGWKLRGVDEPLMELEKAGYDSLYSYRFDWDDQRKSYFLDFPNLMGSAHGLDIAFVTGNFKFGLLGWFVYPKGKSRDQMQDTMMNAWTSFAKTGIPNTGKDVKWEKFNSKDRIFIKLDSDEFLSLDKEMLSMEYILGSLKLSPVGSLLEKCMLARETLDNIGDPLLDELGRWNEGACNQFDLNKERKKIEDDLIQEYGSVSVYGQFK</sequence>
<gene>
    <name evidence="4" type="ORF">METZ01_LOCUS127320</name>
</gene>
<feature type="domain" description="Carboxylesterase type B" evidence="3">
    <location>
        <begin position="373"/>
        <end position="474"/>
    </location>
</feature>
<accession>A0A381YBL2</accession>
<dbReference type="AlphaFoldDB" id="A0A381YBL2"/>
<evidence type="ECO:0000313" key="4">
    <source>
        <dbReference type="EMBL" id="SVA74466.1"/>
    </source>
</evidence>
<dbReference type="InterPro" id="IPR002018">
    <property type="entry name" value="CarbesteraseB"/>
</dbReference>
<dbReference type="PANTHER" id="PTHR11559">
    <property type="entry name" value="CARBOXYLESTERASE"/>
    <property type="match status" value="1"/>
</dbReference>
<proteinExistence type="inferred from homology"/>
<comment type="similarity">
    <text evidence="1">Belongs to the type-B carboxylesterase/lipase family.</text>
</comment>
<dbReference type="Gene3D" id="3.40.50.1820">
    <property type="entry name" value="alpha/beta hydrolase"/>
    <property type="match status" value="1"/>
</dbReference>
<feature type="domain" description="Carboxylesterase type B" evidence="3">
    <location>
        <begin position="2"/>
        <end position="316"/>
    </location>
</feature>
<dbReference type="InterPro" id="IPR019826">
    <property type="entry name" value="Carboxylesterase_B_AS"/>
</dbReference>
<dbReference type="InterPro" id="IPR050309">
    <property type="entry name" value="Type-B_Carboxylest/Lipase"/>
</dbReference>
<dbReference type="GO" id="GO:0016787">
    <property type="term" value="F:hydrolase activity"/>
    <property type="evidence" value="ECO:0007669"/>
    <property type="project" value="UniProtKB-KW"/>
</dbReference>
<evidence type="ECO:0000256" key="2">
    <source>
        <dbReference type="ARBA" id="ARBA00022801"/>
    </source>
</evidence>
<dbReference type="PROSITE" id="PS00122">
    <property type="entry name" value="CARBOXYLESTERASE_B_1"/>
    <property type="match status" value="1"/>
</dbReference>